<accession>A0ABY4C6V2</accession>
<keyword evidence="3" id="KW-1185">Reference proteome</keyword>
<dbReference type="InterPro" id="IPR036116">
    <property type="entry name" value="FN3_sf"/>
</dbReference>
<feature type="chain" id="PRO_5045582450" evidence="1">
    <location>
        <begin position="23"/>
        <end position="152"/>
    </location>
</feature>
<gene>
    <name evidence="2" type="ORF">MNR06_13410</name>
</gene>
<name>A0ABY4C6V2_9BACT</name>
<dbReference type="CDD" id="cd00063">
    <property type="entry name" value="FN3"/>
    <property type="match status" value="1"/>
</dbReference>
<keyword evidence="1" id="KW-0732">Signal</keyword>
<dbReference type="Proteomes" id="UP000830116">
    <property type="component" value="Chromosome"/>
</dbReference>
<dbReference type="SUPFAM" id="SSF49265">
    <property type="entry name" value="Fibronectin type III"/>
    <property type="match status" value="1"/>
</dbReference>
<evidence type="ECO:0000313" key="2">
    <source>
        <dbReference type="EMBL" id="UOF00696.1"/>
    </source>
</evidence>
<dbReference type="InterPro" id="IPR013783">
    <property type="entry name" value="Ig-like_fold"/>
</dbReference>
<evidence type="ECO:0000256" key="1">
    <source>
        <dbReference type="SAM" id="SignalP"/>
    </source>
</evidence>
<dbReference type="EMBL" id="CP093442">
    <property type="protein sequence ID" value="UOF00696.1"/>
    <property type="molecule type" value="Genomic_DNA"/>
</dbReference>
<organism evidence="2 3">
    <name type="scientific">Bdellovibrio reynosensis</name>
    <dbReference type="NCBI Taxonomy" id="2835041"/>
    <lineage>
        <taxon>Bacteria</taxon>
        <taxon>Pseudomonadati</taxon>
        <taxon>Bdellovibrionota</taxon>
        <taxon>Bdellovibrionia</taxon>
        <taxon>Bdellovibrionales</taxon>
        <taxon>Pseudobdellovibrionaceae</taxon>
        <taxon>Bdellovibrio</taxon>
    </lineage>
</organism>
<reference evidence="2" key="1">
    <citation type="submission" date="2022-03" db="EMBL/GenBank/DDBJ databases">
        <title>Genome Identification and Characterization of new species Bdellovibrio reynosense LBG001 sp. nov. from a Mexico soil sample.</title>
        <authorList>
            <person name="Camilli A."/>
            <person name="Ajao Y."/>
            <person name="Guo X."/>
        </authorList>
    </citation>
    <scope>NUCLEOTIDE SEQUENCE</scope>
    <source>
        <strain evidence="2">LBG001</strain>
    </source>
</reference>
<sequence length="152" mass="16397">MKIVVSLFAFAMTLALTAPAMAEEGGHGGGGHGDLSAQMNALFPQPMSNPDKRKVPAVVELTGPAYNEAVTGGKAALAWKANPDANEYHVQVATDPNFKWLVANEYHVTDAKFEVSGLEAGKNYFWRVAPVRSGNWSTFRKGFFATSMFTAK</sequence>
<proteinExistence type="predicted"/>
<dbReference type="InterPro" id="IPR003961">
    <property type="entry name" value="FN3_dom"/>
</dbReference>
<protein>
    <submittedName>
        <fullName evidence="2">Fibronectin type III domain-containing protein</fullName>
    </submittedName>
</protein>
<dbReference type="Gene3D" id="2.60.40.10">
    <property type="entry name" value="Immunoglobulins"/>
    <property type="match status" value="1"/>
</dbReference>
<dbReference type="RefSeq" id="WP_243536870.1">
    <property type="nucleotide sequence ID" value="NZ_CP093442.1"/>
</dbReference>
<evidence type="ECO:0000313" key="3">
    <source>
        <dbReference type="Proteomes" id="UP000830116"/>
    </source>
</evidence>
<feature type="signal peptide" evidence="1">
    <location>
        <begin position="1"/>
        <end position="22"/>
    </location>
</feature>